<evidence type="ECO:0000313" key="5">
    <source>
        <dbReference type="EMBL" id="SER57086.1"/>
    </source>
</evidence>
<dbReference type="InterPro" id="IPR001647">
    <property type="entry name" value="HTH_TetR"/>
</dbReference>
<feature type="domain" description="HTH tetR-type" evidence="4">
    <location>
        <begin position="9"/>
        <end position="69"/>
    </location>
</feature>
<keyword evidence="1" id="KW-0678">Repressor</keyword>
<dbReference type="AlphaFoldDB" id="A0A1H9Q952"/>
<evidence type="ECO:0000256" key="1">
    <source>
        <dbReference type="ARBA" id="ARBA00022491"/>
    </source>
</evidence>
<evidence type="ECO:0000256" key="2">
    <source>
        <dbReference type="ARBA" id="ARBA00023125"/>
    </source>
</evidence>
<organism evidence="5 6">
    <name type="scientific">Gracilibacillus ureilyticus</name>
    <dbReference type="NCBI Taxonomy" id="531814"/>
    <lineage>
        <taxon>Bacteria</taxon>
        <taxon>Bacillati</taxon>
        <taxon>Bacillota</taxon>
        <taxon>Bacilli</taxon>
        <taxon>Bacillales</taxon>
        <taxon>Bacillaceae</taxon>
        <taxon>Gracilibacillus</taxon>
    </lineage>
</organism>
<dbReference type="PRINTS" id="PR00455">
    <property type="entry name" value="HTHTETR"/>
</dbReference>
<dbReference type="OrthoDB" id="113732at2"/>
<feature type="DNA-binding region" description="H-T-H motif" evidence="3">
    <location>
        <begin position="32"/>
        <end position="51"/>
    </location>
</feature>
<dbReference type="Gene3D" id="1.10.357.10">
    <property type="entry name" value="Tetracycline Repressor, domain 2"/>
    <property type="match status" value="1"/>
</dbReference>
<dbReference type="Proteomes" id="UP000199687">
    <property type="component" value="Unassembled WGS sequence"/>
</dbReference>
<evidence type="ECO:0000256" key="3">
    <source>
        <dbReference type="PROSITE-ProRule" id="PRU00335"/>
    </source>
</evidence>
<keyword evidence="6" id="KW-1185">Reference proteome</keyword>
<evidence type="ECO:0000313" key="6">
    <source>
        <dbReference type="Proteomes" id="UP000199687"/>
    </source>
</evidence>
<dbReference type="SUPFAM" id="SSF46689">
    <property type="entry name" value="Homeodomain-like"/>
    <property type="match status" value="1"/>
</dbReference>
<dbReference type="STRING" id="531814.SAMN04487944_10684"/>
<dbReference type="Pfam" id="PF00440">
    <property type="entry name" value="TetR_N"/>
    <property type="match status" value="1"/>
</dbReference>
<dbReference type="PANTHER" id="PTHR43479:SF21">
    <property type="entry name" value="TRANSCRIPTIONAL REGULATOR, TETR FAMILY"/>
    <property type="match status" value="1"/>
</dbReference>
<sequence>MDGFEKRTYQKRLNILEAALKLFTNNGIKKVSIAEIAMKANVSQVTIYNYFESKENLLRETMEYYVEKSFDHYQKILDANMPFPDKIEQMIFQKTELTSNIHEEIYSYFLNSSAEQSLFLDKIYQEKSIPFFHQLITEGKESGYIKNELSENAILLFIHMFKDYMQKKDLTDILVPITEDVMHLFFYGIMGKSN</sequence>
<evidence type="ECO:0000259" key="4">
    <source>
        <dbReference type="PROSITE" id="PS50977"/>
    </source>
</evidence>
<name>A0A1H9Q952_9BACI</name>
<dbReference type="GO" id="GO:0003677">
    <property type="term" value="F:DNA binding"/>
    <property type="evidence" value="ECO:0007669"/>
    <property type="project" value="UniProtKB-UniRule"/>
</dbReference>
<keyword evidence="2 3" id="KW-0238">DNA-binding</keyword>
<dbReference type="PANTHER" id="PTHR43479">
    <property type="entry name" value="ACREF/ENVCD OPERON REPRESSOR-RELATED"/>
    <property type="match status" value="1"/>
</dbReference>
<gene>
    <name evidence="5" type="ORF">SAMN04487944_10684</name>
</gene>
<dbReference type="PROSITE" id="PS50977">
    <property type="entry name" value="HTH_TETR_2"/>
    <property type="match status" value="1"/>
</dbReference>
<proteinExistence type="predicted"/>
<dbReference type="InterPro" id="IPR009057">
    <property type="entry name" value="Homeodomain-like_sf"/>
</dbReference>
<reference evidence="5 6" key="1">
    <citation type="submission" date="2016-10" db="EMBL/GenBank/DDBJ databases">
        <authorList>
            <person name="de Groot N.N."/>
        </authorList>
    </citation>
    <scope>NUCLEOTIDE SEQUENCE [LARGE SCALE GENOMIC DNA]</scope>
    <source>
        <strain evidence="5 6">CGMCC 1.7727</strain>
    </source>
</reference>
<accession>A0A1H9Q952</accession>
<dbReference type="InterPro" id="IPR050624">
    <property type="entry name" value="HTH-type_Tx_Regulator"/>
</dbReference>
<protein>
    <submittedName>
        <fullName evidence="5">Transcriptional regulator, TetR family</fullName>
    </submittedName>
</protein>
<dbReference type="EMBL" id="FOGL01000006">
    <property type="protein sequence ID" value="SER57086.1"/>
    <property type="molecule type" value="Genomic_DNA"/>
</dbReference>
<dbReference type="RefSeq" id="WP_089740326.1">
    <property type="nucleotide sequence ID" value="NZ_FOGL01000006.1"/>
</dbReference>